<keyword evidence="4" id="KW-0472">Membrane</keyword>
<dbReference type="InterPro" id="IPR002182">
    <property type="entry name" value="NB-ARC"/>
</dbReference>
<dbReference type="SUPFAM" id="SSF52540">
    <property type="entry name" value="P-loop containing nucleoside triphosphate hydrolases"/>
    <property type="match status" value="1"/>
</dbReference>
<dbReference type="OrthoDB" id="1935686at2759"/>
<evidence type="ECO:0000256" key="1">
    <source>
        <dbReference type="ARBA" id="ARBA00008894"/>
    </source>
</evidence>
<dbReference type="Gene3D" id="1.10.8.430">
    <property type="entry name" value="Helical domain of apoptotic protease-activating factors"/>
    <property type="match status" value="1"/>
</dbReference>
<dbReference type="EMBL" id="CACTIH010000104">
    <property type="protein sequence ID" value="CAA2953991.1"/>
    <property type="molecule type" value="Genomic_DNA"/>
</dbReference>
<proteinExistence type="inferred from homology"/>
<accession>A0A8S0PJ65</accession>
<evidence type="ECO:0000256" key="3">
    <source>
        <dbReference type="ARBA" id="ARBA00022737"/>
    </source>
</evidence>
<dbReference type="Proteomes" id="UP000594638">
    <property type="component" value="Unassembled WGS sequence"/>
</dbReference>
<name>A0A8S0PJ65_OLEEU</name>
<keyword evidence="4" id="KW-1133">Transmembrane helix</keyword>
<dbReference type="GO" id="GO:0005737">
    <property type="term" value="C:cytoplasm"/>
    <property type="evidence" value="ECO:0007669"/>
    <property type="project" value="UniProtKB-SubCell"/>
</dbReference>
<feature type="domain" description="NB-ARC" evidence="5">
    <location>
        <begin position="1"/>
        <end position="68"/>
    </location>
</feature>
<protein>
    <submittedName>
        <fullName evidence="6">Late blight resistance homolog R1A-10</fullName>
    </submittedName>
</protein>
<comment type="similarity">
    <text evidence="1">Belongs to the disease resistance NB-LRR family.</text>
</comment>
<dbReference type="Pfam" id="PF00931">
    <property type="entry name" value="NB-ARC"/>
    <property type="match status" value="1"/>
</dbReference>
<dbReference type="InterPro" id="IPR027417">
    <property type="entry name" value="P-loop_NTPase"/>
</dbReference>
<evidence type="ECO:0000259" key="5">
    <source>
        <dbReference type="Pfam" id="PF00931"/>
    </source>
</evidence>
<dbReference type="InterPro" id="IPR042197">
    <property type="entry name" value="Apaf_helical"/>
</dbReference>
<dbReference type="Gene3D" id="3.40.50.300">
    <property type="entry name" value="P-loop containing nucleotide triphosphate hydrolases"/>
    <property type="match status" value="1"/>
</dbReference>
<keyword evidence="2" id="KW-0433">Leucine-rich repeat</keyword>
<evidence type="ECO:0000313" key="7">
    <source>
        <dbReference type="Proteomes" id="UP000594638"/>
    </source>
</evidence>
<keyword evidence="4" id="KW-0812">Transmembrane</keyword>
<evidence type="ECO:0000313" key="6">
    <source>
        <dbReference type="EMBL" id="CAA2953991.1"/>
    </source>
</evidence>
<evidence type="ECO:0000256" key="2">
    <source>
        <dbReference type="ARBA" id="ARBA00022614"/>
    </source>
</evidence>
<keyword evidence="7" id="KW-1185">Reference proteome</keyword>
<dbReference type="Gramene" id="OE9A016022T1">
    <property type="protein sequence ID" value="OE9A016022C1"/>
    <property type="gene ID" value="OE9A016022"/>
</dbReference>
<dbReference type="Gene3D" id="1.10.10.10">
    <property type="entry name" value="Winged helix-like DNA-binding domain superfamily/Winged helix DNA-binding domain"/>
    <property type="match status" value="1"/>
</dbReference>
<dbReference type="InterPro" id="IPR036388">
    <property type="entry name" value="WH-like_DNA-bd_sf"/>
</dbReference>
<feature type="transmembrane region" description="Helical" evidence="4">
    <location>
        <begin position="218"/>
        <end position="243"/>
    </location>
</feature>
<organism evidence="6 7">
    <name type="scientific">Olea europaea subsp. europaea</name>
    <dbReference type="NCBI Taxonomy" id="158383"/>
    <lineage>
        <taxon>Eukaryota</taxon>
        <taxon>Viridiplantae</taxon>
        <taxon>Streptophyta</taxon>
        <taxon>Embryophyta</taxon>
        <taxon>Tracheophyta</taxon>
        <taxon>Spermatophyta</taxon>
        <taxon>Magnoliopsida</taxon>
        <taxon>eudicotyledons</taxon>
        <taxon>Gunneridae</taxon>
        <taxon>Pentapetalae</taxon>
        <taxon>asterids</taxon>
        <taxon>lamiids</taxon>
        <taxon>Lamiales</taxon>
        <taxon>Oleaceae</taxon>
        <taxon>Oleeae</taxon>
        <taxon>Olea</taxon>
    </lineage>
</organism>
<dbReference type="InterPro" id="IPR044974">
    <property type="entry name" value="Disease_R_plants"/>
</dbReference>
<dbReference type="GO" id="GO:0098542">
    <property type="term" value="P:defense response to other organism"/>
    <property type="evidence" value="ECO:0007669"/>
    <property type="project" value="TreeGrafter"/>
</dbReference>
<keyword evidence="3" id="KW-0677">Repeat</keyword>
<reference evidence="6 7" key="1">
    <citation type="submission" date="2019-12" db="EMBL/GenBank/DDBJ databases">
        <authorList>
            <person name="Alioto T."/>
            <person name="Alioto T."/>
            <person name="Gomez Garrido J."/>
        </authorList>
    </citation>
    <scope>NUCLEOTIDE SEQUENCE [LARGE SCALE GENOMIC DNA]</scope>
</reference>
<dbReference type="PANTHER" id="PTHR23155">
    <property type="entry name" value="DISEASE RESISTANCE PROTEIN RP"/>
    <property type="match status" value="1"/>
</dbReference>
<dbReference type="GO" id="GO:0043531">
    <property type="term" value="F:ADP binding"/>
    <property type="evidence" value="ECO:0007669"/>
    <property type="project" value="InterPro"/>
</dbReference>
<comment type="caution">
    <text evidence="6">The sequence shown here is derived from an EMBL/GenBank/DDBJ whole genome shotgun (WGS) entry which is preliminary data.</text>
</comment>
<dbReference type="PANTHER" id="PTHR23155:SF1152">
    <property type="entry name" value="AAA+ ATPASE DOMAIN-CONTAINING PROTEIN"/>
    <property type="match status" value="1"/>
</dbReference>
<dbReference type="AlphaFoldDB" id="A0A8S0PJ65"/>
<gene>
    <name evidence="6" type="ORF">OLEA9_A016022</name>
</gene>
<sequence length="245" mass="28575">MDDVWSTNAWNDIQMLFPDDNNESRILLTTRQTDVADYASSTNNHHLMDFLTEEESWNLFCQKVFGEEYCPPELVNVERNISKNCQGLPLSFVVVAGLLAEENKQLHHWKYVAENLSSIIAKKKDHYSEILTLSYNNLPHRLKPCFLYMGAFPENYEIPVSRLIKLWVAEGFAYPSEAEKYLMILWSRDLRFLSKEASFKRRLSIHDDASYSGSEEDVWILSVLLYIMVGMKLNYILIIILVVNY</sequence>
<evidence type="ECO:0000256" key="4">
    <source>
        <dbReference type="SAM" id="Phobius"/>
    </source>
</evidence>